<accession>A0A4P7W2M7</accession>
<dbReference type="Pfam" id="PF03116">
    <property type="entry name" value="NQR2_RnfD_RnfE"/>
    <property type="match status" value="1"/>
</dbReference>
<dbReference type="GO" id="GO:0022900">
    <property type="term" value="P:electron transport chain"/>
    <property type="evidence" value="ECO:0007669"/>
    <property type="project" value="UniProtKB-UniRule"/>
</dbReference>
<evidence type="ECO:0000313" key="11">
    <source>
        <dbReference type="EMBL" id="QCD42211.1"/>
    </source>
</evidence>
<keyword evidence="4 10" id="KW-0288">FMN</keyword>
<comment type="cofactor">
    <cofactor evidence="10">
        <name>FMN</name>
        <dbReference type="ChEBI" id="CHEBI:58210"/>
    </cofactor>
</comment>
<dbReference type="RefSeq" id="WP_136415261.1">
    <property type="nucleotide sequence ID" value="NZ_CAXHQF010000003.1"/>
</dbReference>
<keyword evidence="6 10" id="KW-1278">Translocase</keyword>
<keyword evidence="5 10" id="KW-0812">Transmembrane</keyword>
<dbReference type="AlphaFoldDB" id="A0A4P7W2M7"/>
<reference evidence="12" key="1">
    <citation type="submission" date="2019-02" db="EMBL/GenBank/DDBJ databases">
        <title>Isolation and identification of novel species under the genus Muribaculum.</title>
        <authorList>
            <person name="Miyake S."/>
            <person name="Ding Y."/>
            <person name="Low A."/>
            <person name="Soh M."/>
            <person name="Seedorf H."/>
        </authorList>
    </citation>
    <scope>NUCLEOTIDE SEQUENCE [LARGE SCALE GENOMIC DNA]</scope>
    <source>
        <strain evidence="12">H5</strain>
    </source>
</reference>
<feature type="transmembrane region" description="Helical" evidence="10">
    <location>
        <begin position="182"/>
        <end position="206"/>
    </location>
</feature>
<keyword evidence="8 10" id="KW-1133">Transmembrane helix</keyword>
<evidence type="ECO:0000256" key="1">
    <source>
        <dbReference type="ARBA" id="ARBA00022448"/>
    </source>
</evidence>
<dbReference type="NCBIfam" id="TIGR01946">
    <property type="entry name" value="rnfD"/>
    <property type="match status" value="1"/>
</dbReference>
<comment type="subunit">
    <text evidence="10">The complex is composed of six subunits: RnfA, RnfB, RnfC, RnfD, RnfE and RnfG.</text>
</comment>
<dbReference type="PANTHER" id="PTHR30578">
    <property type="entry name" value="ELECTRON TRANSPORT COMPLEX PROTEIN RNFD"/>
    <property type="match status" value="1"/>
</dbReference>
<keyword evidence="10" id="KW-1003">Cell membrane</keyword>
<evidence type="ECO:0000256" key="7">
    <source>
        <dbReference type="ARBA" id="ARBA00022982"/>
    </source>
</evidence>
<keyword evidence="12" id="KW-1185">Reference proteome</keyword>
<organism evidence="11 12">
    <name type="scientific">Duncaniella dubosii</name>
    <dbReference type="NCBI Taxonomy" id="2518971"/>
    <lineage>
        <taxon>Bacteria</taxon>
        <taxon>Pseudomonadati</taxon>
        <taxon>Bacteroidota</taxon>
        <taxon>Bacteroidia</taxon>
        <taxon>Bacteroidales</taxon>
        <taxon>Muribaculaceae</taxon>
        <taxon>Duncaniella</taxon>
    </lineage>
</organism>
<feature type="transmembrane region" description="Helical" evidence="10">
    <location>
        <begin position="213"/>
        <end position="233"/>
    </location>
</feature>
<comment type="similarity">
    <text evidence="10">Belongs to the NqrB/RnfD family.</text>
</comment>
<feature type="transmembrane region" description="Helical" evidence="10">
    <location>
        <begin position="264"/>
        <end position="282"/>
    </location>
</feature>
<gene>
    <name evidence="10" type="primary">rnfD</name>
    <name evidence="11" type="ORF">E7747_07935</name>
</gene>
<protein>
    <recommendedName>
        <fullName evidence="10">Ion-translocating oxidoreductase complex subunit D</fullName>
        <ecNumber evidence="10">7.-.-.-</ecNumber>
    </recommendedName>
    <alternativeName>
        <fullName evidence="10">Rnf electron transport complex subunit D</fullName>
    </alternativeName>
</protein>
<dbReference type="EC" id="7.-.-.-" evidence="10"/>
<dbReference type="GO" id="GO:0005886">
    <property type="term" value="C:plasma membrane"/>
    <property type="evidence" value="ECO:0007669"/>
    <property type="project" value="UniProtKB-SubCell"/>
</dbReference>
<comment type="function">
    <text evidence="10">Part of a membrane-bound complex that couples electron transfer with translocation of ions across the membrane.</text>
</comment>
<feature type="transmembrane region" description="Helical" evidence="10">
    <location>
        <begin position="96"/>
        <end position="114"/>
    </location>
</feature>
<evidence type="ECO:0000256" key="10">
    <source>
        <dbReference type="HAMAP-Rule" id="MF_00462"/>
    </source>
</evidence>
<dbReference type="GO" id="GO:0055085">
    <property type="term" value="P:transmembrane transport"/>
    <property type="evidence" value="ECO:0007669"/>
    <property type="project" value="InterPro"/>
</dbReference>
<dbReference type="Proteomes" id="UP000297149">
    <property type="component" value="Chromosome"/>
</dbReference>
<evidence type="ECO:0000256" key="4">
    <source>
        <dbReference type="ARBA" id="ARBA00022643"/>
    </source>
</evidence>
<evidence type="ECO:0000256" key="9">
    <source>
        <dbReference type="ARBA" id="ARBA00023136"/>
    </source>
</evidence>
<keyword evidence="1 10" id="KW-0813">Transport</keyword>
<dbReference type="HAMAP" id="MF_00462">
    <property type="entry name" value="RsxD_RnfD"/>
    <property type="match status" value="1"/>
</dbReference>
<dbReference type="EMBL" id="CP039396">
    <property type="protein sequence ID" value="QCD42211.1"/>
    <property type="molecule type" value="Genomic_DNA"/>
</dbReference>
<evidence type="ECO:0000256" key="6">
    <source>
        <dbReference type="ARBA" id="ARBA00022967"/>
    </source>
</evidence>
<keyword evidence="2 10" id="KW-0597">Phosphoprotein</keyword>
<evidence type="ECO:0000256" key="2">
    <source>
        <dbReference type="ARBA" id="ARBA00022553"/>
    </source>
</evidence>
<evidence type="ECO:0000313" key="12">
    <source>
        <dbReference type="Proteomes" id="UP000297149"/>
    </source>
</evidence>
<evidence type="ECO:0000256" key="3">
    <source>
        <dbReference type="ARBA" id="ARBA00022630"/>
    </source>
</evidence>
<proteinExistence type="inferred from homology"/>
<keyword evidence="3 10" id="KW-0285">Flavoprotein</keyword>
<sequence length="318" mass="33639">MSQLITISPSPHAQTPVTVTKLMTHVIIALLPAVALALYCFGIGAAIVIVTAIAGCVVTEYLISRFMLGQRPSIGNMSAVLTGLLLALNLPSNLPVWTVLIGCVIAIGIGKMTFGGLGCNIFNPALVGRVFLLLSFPVQMTTWPLPMENRMNYLDATTGATTLGQLKMDQITGADVDLLNQALGFTGGSMGEIGAIALLIGFVYLLCTRVITWHIPVAILATVALFSLCIGANVGVQLLTGGLMLGAIFMATDYVTSPMSHAGMIIYGVMIGIITVVIRQWGAYPEGVSFAILIMNGVTPLINRYVKPRKFGERKVAA</sequence>
<feature type="transmembrane region" description="Helical" evidence="10">
    <location>
        <begin position="74"/>
        <end position="90"/>
    </location>
</feature>
<keyword evidence="7 10" id="KW-0249">Electron transport</keyword>
<dbReference type="PANTHER" id="PTHR30578:SF0">
    <property type="entry name" value="ION-TRANSLOCATING OXIDOREDUCTASE COMPLEX SUBUNIT D"/>
    <property type="match status" value="1"/>
</dbReference>
<feature type="transmembrane region" description="Helical" evidence="10">
    <location>
        <begin position="126"/>
        <end position="145"/>
    </location>
</feature>
<comment type="subcellular location">
    <subcellularLocation>
        <location evidence="10">Cell membrane</location>
        <topology evidence="10">Multi-pass membrane protein</topology>
    </subcellularLocation>
</comment>
<feature type="transmembrane region" description="Helical" evidence="10">
    <location>
        <begin position="29"/>
        <end position="62"/>
    </location>
</feature>
<evidence type="ECO:0000256" key="8">
    <source>
        <dbReference type="ARBA" id="ARBA00022989"/>
    </source>
</evidence>
<dbReference type="KEGG" id="ddb:E7747_07935"/>
<dbReference type="InterPro" id="IPR004338">
    <property type="entry name" value="NqrB/RnfD"/>
</dbReference>
<keyword evidence="9 10" id="KW-0472">Membrane</keyword>
<feature type="modified residue" description="FMN phosphoryl threonine" evidence="10">
    <location>
        <position position="161"/>
    </location>
</feature>
<evidence type="ECO:0000256" key="5">
    <source>
        <dbReference type="ARBA" id="ARBA00022692"/>
    </source>
</evidence>
<name>A0A4P7W2M7_9BACT</name>
<dbReference type="InterPro" id="IPR011303">
    <property type="entry name" value="RnfD_bac"/>
</dbReference>